<dbReference type="Proteomes" id="UP000290985">
    <property type="component" value="Chromosome"/>
</dbReference>
<evidence type="ECO:0000313" key="3">
    <source>
        <dbReference type="Proteomes" id="UP000290985"/>
    </source>
</evidence>
<dbReference type="OrthoDB" id="398561at2"/>
<evidence type="ECO:0000313" key="2">
    <source>
        <dbReference type="EMBL" id="VEU74423.1"/>
    </source>
</evidence>
<name>A0A449B1I4_9BACT</name>
<dbReference type="EMBL" id="LR215036">
    <property type="protein sequence ID" value="VEU74423.1"/>
    <property type="molecule type" value="Genomic_DNA"/>
</dbReference>
<keyword evidence="1" id="KW-0472">Membrane</keyword>
<gene>
    <name evidence="2" type="ORF">NCTC10181_00262</name>
</gene>
<accession>A0A449B1I4</accession>
<keyword evidence="3" id="KW-1185">Reference proteome</keyword>
<reference evidence="2 3" key="1">
    <citation type="submission" date="2019-01" db="EMBL/GenBank/DDBJ databases">
        <authorList>
            <consortium name="Pathogen Informatics"/>
        </authorList>
    </citation>
    <scope>NUCLEOTIDE SEQUENCE [LARGE SCALE GENOMIC DNA]</scope>
    <source>
        <strain evidence="2 3">NCTC10181</strain>
    </source>
</reference>
<feature type="transmembrane region" description="Helical" evidence="1">
    <location>
        <begin position="6"/>
        <end position="33"/>
    </location>
</feature>
<protein>
    <recommendedName>
        <fullName evidence="4">Septation ring formation regulator</fullName>
    </recommendedName>
</protein>
<dbReference type="KEGG" id="mcit:NCTC10181_00262"/>
<sequence>MNLNYQIIYFSIIGVSIVIFLIFFFLLVLNLVVKRFVNKLENNYLNVSREQNDFVNSLKRFKALKEQNSNYEQSYNSLLELEGTIYSQKETIDTIYHQIYQLLKRKKIFLAKKTFKDFRKNVTLFFNSIKISDEVIEQVSLNWDNYEGDITDILNKLSLAREYINKNKFILSNIYSDIKNKIDQYNQKISFIDDQWNNQAKFENVSSSISNLIIDLEFLFEYLDNSKLIEFALFTDLPELFENKGSQPPQDNPILFWKNKNKFYKVKEKFNQYQVDAIKKEIVGFYKYFHNCRVLEFKNQVLNLIKNNIFKELQKVNDKLKNNFKIANFVDKKIEIHFKNISFFFEQLKFSDFDSSINLVKEILRTFFEINQILIDYEFQKQQKQVYENGFNEEIDSSLNLYFEIMQNKYLFASEYQENLLQLKSIYEQYFTLELNFIKLEKVWNRWIELICYFVEEIAINQQYEHYFKTAYDLLNKSEKNPLQTNTELSNKLAIFVAKYQYKESFKLLQEYLK</sequence>
<keyword evidence="1" id="KW-0812">Transmembrane</keyword>
<keyword evidence="1" id="KW-1133">Transmembrane helix</keyword>
<dbReference type="RefSeq" id="WP_129725255.1">
    <property type="nucleotide sequence ID" value="NZ_LR215036.1"/>
</dbReference>
<proteinExistence type="predicted"/>
<evidence type="ECO:0008006" key="4">
    <source>
        <dbReference type="Google" id="ProtNLM"/>
    </source>
</evidence>
<dbReference type="AlphaFoldDB" id="A0A449B1I4"/>
<organism evidence="2 3">
    <name type="scientific">Mycoplasmopsis citelli</name>
    <dbReference type="NCBI Taxonomy" id="171281"/>
    <lineage>
        <taxon>Bacteria</taxon>
        <taxon>Bacillati</taxon>
        <taxon>Mycoplasmatota</taxon>
        <taxon>Mycoplasmoidales</taxon>
        <taxon>Metamycoplasmataceae</taxon>
        <taxon>Mycoplasmopsis</taxon>
    </lineage>
</organism>
<evidence type="ECO:0000256" key="1">
    <source>
        <dbReference type="SAM" id="Phobius"/>
    </source>
</evidence>